<feature type="transmembrane region" description="Helical" evidence="14">
    <location>
        <begin position="30"/>
        <end position="48"/>
    </location>
</feature>
<evidence type="ECO:0000256" key="14">
    <source>
        <dbReference type="SAM" id="Phobius"/>
    </source>
</evidence>
<name>A0A521EL81_9SPHI</name>
<feature type="domain" description="Fatty acid hydroxylase" evidence="15">
    <location>
        <begin position="65"/>
        <end position="202"/>
    </location>
</feature>
<evidence type="ECO:0000256" key="8">
    <source>
        <dbReference type="ARBA" id="ARBA00022833"/>
    </source>
</evidence>
<evidence type="ECO:0000256" key="11">
    <source>
        <dbReference type="ARBA" id="ARBA00023098"/>
    </source>
</evidence>
<evidence type="ECO:0000256" key="5">
    <source>
        <dbReference type="ARBA" id="ARBA00022723"/>
    </source>
</evidence>
<accession>A0A521EL81</accession>
<keyword evidence="11" id="KW-0443">Lipid metabolism</keyword>
<evidence type="ECO:0000256" key="13">
    <source>
        <dbReference type="ARBA" id="ARBA00023160"/>
    </source>
</evidence>
<feature type="transmembrane region" description="Helical" evidence="14">
    <location>
        <begin position="113"/>
        <end position="131"/>
    </location>
</feature>
<keyword evidence="17" id="KW-1185">Reference proteome</keyword>
<keyword evidence="4 14" id="KW-0812">Transmembrane</keyword>
<proteinExistence type="predicted"/>
<dbReference type="InterPro" id="IPR014430">
    <property type="entry name" value="Scs7"/>
</dbReference>
<evidence type="ECO:0000256" key="9">
    <source>
        <dbReference type="ARBA" id="ARBA00022989"/>
    </source>
</evidence>
<feature type="transmembrane region" description="Helical" evidence="14">
    <location>
        <begin position="138"/>
        <end position="154"/>
    </location>
</feature>
<keyword evidence="6" id="KW-0256">Endoplasmic reticulum</keyword>
<evidence type="ECO:0000256" key="10">
    <source>
        <dbReference type="ARBA" id="ARBA00023002"/>
    </source>
</evidence>
<dbReference type="PANTHER" id="PTHR12863:SF1">
    <property type="entry name" value="FATTY ACID 2-HYDROXYLASE"/>
    <property type="match status" value="1"/>
</dbReference>
<reference evidence="16 17" key="1">
    <citation type="submission" date="2017-05" db="EMBL/GenBank/DDBJ databases">
        <authorList>
            <person name="Varghese N."/>
            <person name="Submissions S."/>
        </authorList>
    </citation>
    <scope>NUCLEOTIDE SEQUENCE [LARGE SCALE GENOMIC DNA]</scope>
    <source>
        <strain evidence="16 17">DSM 19036</strain>
    </source>
</reference>
<dbReference type="GO" id="GO:0005506">
    <property type="term" value="F:iron ion binding"/>
    <property type="evidence" value="ECO:0007669"/>
    <property type="project" value="InterPro"/>
</dbReference>
<evidence type="ECO:0000313" key="17">
    <source>
        <dbReference type="Proteomes" id="UP000320300"/>
    </source>
</evidence>
<evidence type="ECO:0000256" key="3">
    <source>
        <dbReference type="ARBA" id="ARBA00022516"/>
    </source>
</evidence>
<dbReference type="Pfam" id="PF04116">
    <property type="entry name" value="FA_hydroxylase"/>
    <property type="match status" value="1"/>
</dbReference>
<evidence type="ECO:0000256" key="12">
    <source>
        <dbReference type="ARBA" id="ARBA00023136"/>
    </source>
</evidence>
<comment type="cofactor">
    <cofactor evidence="1">
        <name>Zn(2+)</name>
        <dbReference type="ChEBI" id="CHEBI:29105"/>
    </cofactor>
</comment>
<evidence type="ECO:0000256" key="7">
    <source>
        <dbReference type="ARBA" id="ARBA00022832"/>
    </source>
</evidence>
<sequence length="210" mass="24886">MASSKKKFVSNSEDTIRMFKSDFLEAFSKVHWTVPLYVFIPVIGYCIYRSAQTDLLLWQYPLVILAGIFIWTLTEYVLHRWVFHYELPGKWGARLHFVIHGVHHDYPSDKMRLVLPPSLSIPLALAFFFLFKWLIPEVYLWMFFATFIAGYLFYDISHYAMHHFNFKSGLFKKIKQHHMLHHYQDPEKGFGVSSPLWDLIIGSVFSKKDN</sequence>
<dbReference type="AlphaFoldDB" id="A0A521EL81"/>
<feature type="transmembrane region" description="Helical" evidence="14">
    <location>
        <begin position="55"/>
        <end position="73"/>
    </location>
</feature>
<evidence type="ECO:0000256" key="1">
    <source>
        <dbReference type="ARBA" id="ARBA00001947"/>
    </source>
</evidence>
<evidence type="ECO:0000313" key="16">
    <source>
        <dbReference type="EMBL" id="SMO84679.1"/>
    </source>
</evidence>
<keyword evidence="10" id="KW-0560">Oxidoreductase</keyword>
<keyword evidence="13" id="KW-0275">Fatty acid biosynthesis</keyword>
<dbReference type="RefSeq" id="WP_221931349.1">
    <property type="nucleotide sequence ID" value="NZ_CBCSJO010000008.1"/>
</dbReference>
<evidence type="ECO:0000256" key="4">
    <source>
        <dbReference type="ARBA" id="ARBA00022692"/>
    </source>
</evidence>
<dbReference type="GO" id="GO:0016020">
    <property type="term" value="C:membrane"/>
    <property type="evidence" value="ECO:0007669"/>
    <property type="project" value="InterPro"/>
</dbReference>
<dbReference type="PANTHER" id="PTHR12863">
    <property type="entry name" value="FATTY ACID HYDROXYLASE"/>
    <property type="match status" value="1"/>
</dbReference>
<comment type="subcellular location">
    <subcellularLocation>
        <location evidence="2">Endoplasmic reticulum membrane</location>
        <topology evidence="2">Multi-pass membrane protein</topology>
    </subcellularLocation>
</comment>
<keyword evidence="7" id="KW-0276">Fatty acid metabolism</keyword>
<organism evidence="16 17">
    <name type="scientific">Pedobacter westerhofensis</name>
    <dbReference type="NCBI Taxonomy" id="425512"/>
    <lineage>
        <taxon>Bacteria</taxon>
        <taxon>Pseudomonadati</taxon>
        <taxon>Bacteroidota</taxon>
        <taxon>Sphingobacteriia</taxon>
        <taxon>Sphingobacteriales</taxon>
        <taxon>Sphingobacteriaceae</taxon>
        <taxon>Pedobacter</taxon>
    </lineage>
</organism>
<evidence type="ECO:0000256" key="6">
    <source>
        <dbReference type="ARBA" id="ARBA00022824"/>
    </source>
</evidence>
<keyword evidence="12 14" id="KW-0472">Membrane</keyword>
<keyword evidence="3" id="KW-0444">Lipid biosynthesis</keyword>
<keyword evidence="5" id="KW-0479">Metal-binding</keyword>
<dbReference type="GO" id="GO:0006633">
    <property type="term" value="P:fatty acid biosynthetic process"/>
    <property type="evidence" value="ECO:0007669"/>
    <property type="project" value="UniProtKB-KW"/>
</dbReference>
<keyword evidence="8" id="KW-0862">Zinc</keyword>
<protein>
    <submittedName>
        <fullName evidence="16">Fatty acid hydroxylase superfamily protein</fullName>
    </submittedName>
</protein>
<dbReference type="GO" id="GO:0080132">
    <property type="term" value="F:fatty acid 2-hydroxylase activity"/>
    <property type="evidence" value="ECO:0007669"/>
    <property type="project" value="InterPro"/>
</dbReference>
<evidence type="ECO:0000256" key="2">
    <source>
        <dbReference type="ARBA" id="ARBA00004477"/>
    </source>
</evidence>
<dbReference type="Proteomes" id="UP000320300">
    <property type="component" value="Unassembled WGS sequence"/>
</dbReference>
<evidence type="ECO:0000259" key="15">
    <source>
        <dbReference type="Pfam" id="PF04116"/>
    </source>
</evidence>
<dbReference type="InterPro" id="IPR006694">
    <property type="entry name" value="Fatty_acid_hydroxylase"/>
</dbReference>
<gene>
    <name evidence="16" type="ORF">SAMN06265348_108265</name>
</gene>
<keyword evidence="9 14" id="KW-1133">Transmembrane helix</keyword>
<dbReference type="EMBL" id="FXTN01000008">
    <property type="protein sequence ID" value="SMO84679.1"/>
    <property type="molecule type" value="Genomic_DNA"/>
</dbReference>